<keyword evidence="1 2" id="KW-0694">RNA-binding</keyword>
<dbReference type="InterPro" id="IPR039171">
    <property type="entry name" value="Cwc2/Slt11"/>
</dbReference>
<feature type="domain" description="RRM" evidence="4">
    <location>
        <begin position="281"/>
        <end position="362"/>
    </location>
</feature>
<dbReference type="PANTHER" id="PTHR14089">
    <property type="entry name" value="PRE-MRNA-SPLICING FACTOR RBM22"/>
    <property type="match status" value="1"/>
</dbReference>
<dbReference type="InterPro" id="IPR035979">
    <property type="entry name" value="RBD_domain_sf"/>
</dbReference>
<dbReference type="Gene3D" id="3.30.70.330">
    <property type="match status" value="4"/>
</dbReference>
<accession>A0ABR3Q8H1</accession>
<feature type="domain" description="RRM" evidence="4">
    <location>
        <begin position="519"/>
        <end position="592"/>
    </location>
</feature>
<evidence type="ECO:0000313" key="6">
    <source>
        <dbReference type="Proteomes" id="UP001565368"/>
    </source>
</evidence>
<feature type="domain" description="RRM" evidence="4">
    <location>
        <begin position="190"/>
        <end position="263"/>
    </location>
</feature>
<gene>
    <name evidence="5" type="ORF">Q8F55_001985</name>
</gene>
<dbReference type="SMART" id="SM00360">
    <property type="entry name" value="RRM"/>
    <property type="match status" value="4"/>
</dbReference>
<dbReference type="SUPFAM" id="SSF54928">
    <property type="entry name" value="RNA-binding domain, RBD"/>
    <property type="match status" value="2"/>
</dbReference>
<feature type="region of interest" description="Disordered" evidence="3">
    <location>
        <begin position="53"/>
        <end position="82"/>
    </location>
</feature>
<proteinExistence type="predicted"/>
<organism evidence="5 6">
    <name type="scientific">Vanrija albida</name>
    <dbReference type="NCBI Taxonomy" id="181172"/>
    <lineage>
        <taxon>Eukaryota</taxon>
        <taxon>Fungi</taxon>
        <taxon>Dikarya</taxon>
        <taxon>Basidiomycota</taxon>
        <taxon>Agaricomycotina</taxon>
        <taxon>Tremellomycetes</taxon>
        <taxon>Trichosporonales</taxon>
        <taxon>Trichosporonaceae</taxon>
        <taxon>Vanrija</taxon>
    </lineage>
</organism>
<dbReference type="InterPro" id="IPR012677">
    <property type="entry name" value="Nucleotide-bd_a/b_plait_sf"/>
</dbReference>
<dbReference type="PANTHER" id="PTHR14089:SF8">
    <property type="entry name" value="RNA-BINDING PROTEIN MRN1"/>
    <property type="match status" value="1"/>
</dbReference>
<dbReference type="RefSeq" id="XP_069210982.1">
    <property type="nucleotide sequence ID" value="XM_069350596.1"/>
</dbReference>
<dbReference type="PROSITE" id="PS50102">
    <property type="entry name" value="RRM"/>
    <property type="match status" value="4"/>
</dbReference>
<evidence type="ECO:0000256" key="3">
    <source>
        <dbReference type="SAM" id="MobiDB-lite"/>
    </source>
</evidence>
<evidence type="ECO:0000259" key="4">
    <source>
        <dbReference type="PROSITE" id="PS50102"/>
    </source>
</evidence>
<dbReference type="InterPro" id="IPR000504">
    <property type="entry name" value="RRM_dom"/>
</dbReference>
<name>A0ABR3Q8H1_9TREE</name>
<protein>
    <recommendedName>
        <fullName evidence="4">RRM domain-containing protein</fullName>
    </recommendedName>
</protein>
<dbReference type="GeneID" id="95983028"/>
<evidence type="ECO:0000313" key="5">
    <source>
        <dbReference type="EMBL" id="KAL1411038.1"/>
    </source>
</evidence>
<dbReference type="EMBL" id="JBBXJM010000002">
    <property type="protein sequence ID" value="KAL1411038.1"/>
    <property type="molecule type" value="Genomic_DNA"/>
</dbReference>
<evidence type="ECO:0000256" key="1">
    <source>
        <dbReference type="ARBA" id="ARBA00022884"/>
    </source>
</evidence>
<feature type="compositionally biased region" description="Low complexity" evidence="3">
    <location>
        <begin position="621"/>
        <end position="635"/>
    </location>
</feature>
<dbReference type="Pfam" id="PF00076">
    <property type="entry name" value="RRM_1"/>
    <property type="match status" value="2"/>
</dbReference>
<reference evidence="5 6" key="1">
    <citation type="submission" date="2023-08" db="EMBL/GenBank/DDBJ databases">
        <title>Annotated Genome Sequence of Vanrija albida AlHP1.</title>
        <authorList>
            <person name="Herzog R."/>
        </authorList>
    </citation>
    <scope>NUCLEOTIDE SEQUENCE [LARGE SCALE GENOMIC DNA]</scope>
    <source>
        <strain evidence="5 6">AlHP1</strain>
    </source>
</reference>
<keyword evidence="6" id="KW-1185">Reference proteome</keyword>
<feature type="region of interest" description="Disordered" evidence="3">
    <location>
        <begin position="591"/>
        <end position="665"/>
    </location>
</feature>
<dbReference type="Proteomes" id="UP001565368">
    <property type="component" value="Unassembled WGS sequence"/>
</dbReference>
<evidence type="ECO:0000256" key="2">
    <source>
        <dbReference type="PROSITE-ProRule" id="PRU00176"/>
    </source>
</evidence>
<feature type="domain" description="RRM" evidence="4">
    <location>
        <begin position="428"/>
        <end position="501"/>
    </location>
</feature>
<comment type="caution">
    <text evidence="5">The sequence shown here is derived from an EMBL/GenBank/DDBJ whole genome shotgun (WGS) entry which is preliminary data.</text>
</comment>
<sequence length="665" mass="69740">MTEYTLNRPGEAGRLDQYPRYPGQMGSSLNLFPADYVGALTGALGQIDINSMRSFQSPTGEPLGLAPPDPGSVGHSPDFSNGDASRQYLANGLAVPGSTSPYGQPGVTGGFPGLLPNGNALQASGVPHGGSTGVPNGSFVTVVPGYGVMPTFPLMAATSFGGPFTNRMTGNYGPAAAAAAAAAAGNLTGRTVYIGNIPEDASADELLNLVRFGPIESVKILSDKSCVFISFLDGATAAAFYADAAVKKLALRGQELRIGWGRESNLPTSVAIAVQYNQATRNVFIGGLTDEDTEQTLRADLVRFGDIDQIKIVRDKNIAFVHFLSISVAMKVVSALPREPAFKTKRVSYGKDRCAYVPRAQQAAVRQAVAQATAAVQSHTGQMGGAYGYAAPGYGGYGSGSFDASGYPAGNSGFSQNGFMDPAQIGNRSIYLGNIGADTTVEELCNNVRGGVLESIKVLPEKKCAFVTFVDPAAALAFFRHSEQNPVTIAGRRLRIGWGKALAPVSPKLLQEVQQGVSRNVYIGQITDFEVFTQEKLRVDFSEFGEIELINFLKEKHAAYVNFTTIDAAQKAIAGVKGKDDYAALRIAHGKDRCGYPPRQPRSQGQRRDLSPRTSDNDPIAAAIAAAEASAADNAGGDLEAIPSPPVDAPSPAAEAEGGAEDLNA</sequence>